<gene>
    <name evidence="8" type="primary">LOC120274752</name>
</gene>
<accession>A0AB40CBL0</accession>
<dbReference type="Gene3D" id="1.25.40.180">
    <property type="match status" value="1"/>
</dbReference>
<dbReference type="GO" id="GO:0042274">
    <property type="term" value="P:ribosomal small subunit biogenesis"/>
    <property type="evidence" value="ECO:0007669"/>
    <property type="project" value="TreeGrafter"/>
</dbReference>
<dbReference type="GO" id="GO:0005730">
    <property type="term" value="C:nucleolus"/>
    <property type="evidence" value="ECO:0007669"/>
    <property type="project" value="UniProtKB-SubCell"/>
</dbReference>
<dbReference type="SMART" id="SM00544">
    <property type="entry name" value="MA3"/>
    <property type="match status" value="1"/>
</dbReference>
<dbReference type="PROSITE" id="PS51366">
    <property type="entry name" value="MI"/>
    <property type="match status" value="1"/>
</dbReference>
<dbReference type="InterPro" id="IPR016024">
    <property type="entry name" value="ARM-type_fold"/>
</dbReference>
<comment type="similarity">
    <text evidence="2">Belongs to the CWC22 family.</text>
</comment>
<feature type="region of interest" description="Disordered" evidence="5">
    <location>
        <begin position="122"/>
        <end position="175"/>
    </location>
</feature>
<evidence type="ECO:0000313" key="7">
    <source>
        <dbReference type="Proteomes" id="UP001515500"/>
    </source>
</evidence>
<evidence type="ECO:0000256" key="1">
    <source>
        <dbReference type="ARBA" id="ARBA00004604"/>
    </source>
</evidence>
<dbReference type="SUPFAM" id="SSF48371">
    <property type="entry name" value="ARM repeat"/>
    <property type="match status" value="1"/>
</dbReference>
<dbReference type="Pfam" id="PF02847">
    <property type="entry name" value="MA3"/>
    <property type="match status" value="1"/>
</dbReference>
<evidence type="ECO:0000256" key="2">
    <source>
        <dbReference type="ARBA" id="ARBA00006856"/>
    </source>
</evidence>
<dbReference type="Proteomes" id="UP001515500">
    <property type="component" value="Chromosome 13"/>
</dbReference>
<name>A0AB40CBL0_DIOCR</name>
<dbReference type="SMART" id="SM00543">
    <property type="entry name" value="MIF4G"/>
    <property type="match status" value="1"/>
</dbReference>
<keyword evidence="4" id="KW-0539">Nucleus</keyword>
<dbReference type="PANTHER" id="PTHR18034">
    <property type="entry name" value="CELL CYCLE CONTROL PROTEIN CWF22-RELATED"/>
    <property type="match status" value="1"/>
</dbReference>
<dbReference type="GeneID" id="120274752"/>
<organism evidence="7 8">
    <name type="scientific">Dioscorea cayennensis subsp. rotundata</name>
    <name type="common">White Guinea yam</name>
    <name type="synonym">Dioscorea rotundata</name>
    <dbReference type="NCBI Taxonomy" id="55577"/>
    <lineage>
        <taxon>Eukaryota</taxon>
        <taxon>Viridiplantae</taxon>
        <taxon>Streptophyta</taxon>
        <taxon>Embryophyta</taxon>
        <taxon>Tracheophyta</taxon>
        <taxon>Spermatophyta</taxon>
        <taxon>Magnoliopsida</taxon>
        <taxon>Liliopsida</taxon>
        <taxon>Dioscoreales</taxon>
        <taxon>Dioscoreaceae</taxon>
        <taxon>Dioscorea</taxon>
    </lineage>
</organism>
<feature type="compositionally biased region" description="Basic and acidic residues" evidence="5">
    <location>
        <begin position="152"/>
        <end position="172"/>
    </location>
</feature>
<dbReference type="GO" id="GO:0003723">
    <property type="term" value="F:RNA binding"/>
    <property type="evidence" value="ECO:0007669"/>
    <property type="project" value="InterPro"/>
</dbReference>
<reference evidence="8" key="1">
    <citation type="submission" date="2025-08" db="UniProtKB">
        <authorList>
            <consortium name="RefSeq"/>
        </authorList>
    </citation>
    <scope>IDENTIFICATION</scope>
</reference>
<evidence type="ECO:0000259" key="6">
    <source>
        <dbReference type="PROSITE" id="PS51366"/>
    </source>
</evidence>
<dbReference type="FunFam" id="1.25.40.180:FF:000043">
    <property type="entry name" value="MIF4G domain-containing protein / MA3 domain-containing protein"/>
    <property type="match status" value="1"/>
</dbReference>
<dbReference type="Pfam" id="PF02854">
    <property type="entry name" value="MIF4G"/>
    <property type="match status" value="1"/>
</dbReference>
<proteinExistence type="inferred from homology"/>
<evidence type="ECO:0000256" key="4">
    <source>
        <dbReference type="ARBA" id="ARBA00023242"/>
    </source>
</evidence>
<dbReference type="RefSeq" id="XP_039137215.1">
    <property type="nucleotide sequence ID" value="XM_039281281.1"/>
</dbReference>
<evidence type="ECO:0000256" key="5">
    <source>
        <dbReference type="SAM" id="MobiDB-lite"/>
    </source>
</evidence>
<feature type="compositionally biased region" description="Basic and acidic residues" evidence="5">
    <location>
        <begin position="14"/>
        <end position="27"/>
    </location>
</feature>
<dbReference type="PANTHER" id="PTHR18034:SF4">
    <property type="entry name" value="NUCLEOLAR MIF4G DOMAIN-CONTAINING PROTEIN 1"/>
    <property type="match status" value="1"/>
</dbReference>
<evidence type="ECO:0000313" key="8">
    <source>
        <dbReference type="RefSeq" id="XP_039137215.1"/>
    </source>
</evidence>
<comment type="subcellular location">
    <subcellularLocation>
        <location evidence="1">Nucleus</location>
        <location evidence="1">Nucleolus</location>
    </subcellularLocation>
</comment>
<dbReference type="AlphaFoldDB" id="A0AB40CBL0"/>
<feature type="region of interest" description="Disordered" evidence="5">
    <location>
        <begin position="1"/>
        <end position="31"/>
    </location>
</feature>
<keyword evidence="3" id="KW-0810">Translation regulation</keyword>
<dbReference type="GO" id="GO:0006417">
    <property type="term" value="P:regulation of translation"/>
    <property type="evidence" value="ECO:0007669"/>
    <property type="project" value="UniProtKB-KW"/>
</dbReference>
<dbReference type="InterPro" id="IPR003891">
    <property type="entry name" value="Initiation_fac_eIF4g_MI"/>
</dbReference>
<dbReference type="InterPro" id="IPR003890">
    <property type="entry name" value="MIF4G-like_typ-3"/>
</dbReference>
<feature type="domain" description="MI" evidence="6">
    <location>
        <begin position="500"/>
        <end position="616"/>
    </location>
</feature>
<evidence type="ECO:0000256" key="3">
    <source>
        <dbReference type="ARBA" id="ARBA00022845"/>
    </source>
</evidence>
<keyword evidence="7" id="KW-1185">Reference proteome</keyword>
<protein>
    <submittedName>
        <fullName evidence="8">Nucleolar MIF4G domain-containing protein 1</fullName>
    </submittedName>
</protein>
<sequence>MKGKRFLSSLHSQNDNEKMKRENDKKGLLVSSSEFHLNSMKKKKQQKLKGKSQTKFEEFLKIEKATDVFSADEDAKTLRRLTKRLKVKNGALDGDDDGFNSLLEGLPSGLDMFFDESAIDHTEEDADQESLKEETVPSNEMSKKRKRRKKMSLKEDNTTESDKGVSEKHNELPEEEPCVRLLPLDATVKYVAPHMRASQGGESEELSQVRRRIRGLLNRLSESNVESITGEVAAIFRTIGRSVACRIIGDEVLASCSRGPRGNEQYAAVFASFIGGMACLVGTDFSARFLASLAKVFEEEYLKDDNLSLRNITLLLSYLCIFGICASDLVYDFLLVLSKRLTELDVSTILTLLQCCGMKLRGDDPTAMKDFVLDIQNRVNELKNPDLTQDAKSKINSKRMQFMLETICDIKNNKKRPREDSAHHTRIKKWLQKLRVEDILLRGLKWGKLLDPEKKGQWWLSGEIESPADNVEDVAATINKEILETQKLVQLAAAQRMNTDMRRAIFCIIMSGEDYLDAFEKILRLDLSGKQDREIMRVLVDCCLQEKVFNKYYTVLASKLCSHDKNHKFSLQYCLWDHFKELESMELHRLVNLARFVAEMVSSFTLSLSLLKTVDLTDLKRLTPKRIMHFRILFETILENTDALVWNIFTRVAAVPELEILKDGIVYFIKQYLFAANSGKSFAQKYKIAKKALANEAGVLM</sequence>
<dbReference type="InterPro" id="IPR050781">
    <property type="entry name" value="CWC22_splicing_factor"/>
</dbReference>